<proteinExistence type="predicted"/>
<feature type="compositionally biased region" description="Low complexity" evidence="3">
    <location>
        <begin position="783"/>
        <end position="795"/>
    </location>
</feature>
<dbReference type="PANTHER" id="PTHR15526">
    <property type="entry name" value="MUSKELIN"/>
    <property type="match status" value="1"/>
</dbReference>
<accession>A0A166X4J8</accession>
<dbReference type="InterPro" id="IPR015915">
    <property type="entry name" value="Kelch-typ_b-propeller"/>
</dbReference>
<name>A0A166X4J8_9AGAM</name>
<dbReference type="InterPro" id="IPR010565">
    <property type="entry name" value="Muskelin_N"/>
</dbReference>
<keyword evidence="6" id="KW-1185">Reference proteome</keyword>
<dbReference type="InterPro" id="IPR008979">
    <property type="entry name" value="Galactose-bd-like_sf"/>
</dbReference>
<evidence type="ECO:0000313" key="6">
    <source>
        <dbReference type="Proteomes" id="UP000076532"/>
    </source>
</evidence>
<reference evidence="5 6" key="1">
    <citation type="journal article" date="2016" name="Mol. Biol. Evol.">
        <title>Comparative Genomics of Early-Diverging Mushroom-Forming Fungi Provides Insights into the Origins of Lignocellulose Decay Capabilities.</title>
        <authorList>
            <person name="Nagy L.G."/>
            <person name="Riley R."/>
            <person name="Tritt A."/>
            <person name="Adam C."/>
            <person name="Daum C."/>
            <person name="Floudas D."/>
            <person name="Sun H."/>
            <person name="Yadav J.S."/>
            <person name="Pangilinan J."/>
            <person name="Larsson K.H."/>
            <person name="Matsuura K."/>
            <person name="Barry K."/>
            <person name="Labutti K."/>
            <person name="Kuo R."/>
            <person name="Ohm R.A."/>
            <person name="Bhattacharya S.S."/>
            <person name="Shirouzu T."/>
            <person name="Yoshinaga Y."/>
            <person name="Martin F.M."/>
            <person name="Grigoriev I.V."/>
            <person name="Hibbett D.S."/>
        </authorList>
    </citation>
    <scope>NUCLEOTIDE SEQUENCE [LARGE SCALE GENOMIC DNA]</scope>
    <source>
        <strain evidence="5 6">CBS 109695</strain>
    </source>
</reference>
<dbReference type="InterPro" id="IPR052456">
    <property type="entry name" value="CTLH_complex_component"/>
</dbReference>
<evidence type="ECO:0000313" key="5">
    <source>
        <dbReference type="EMBL" id="KZP34413.1"/>
    </source>
</evidence>
<dbReference type="Gene3D" id="2.120.10.80">
    <property type="entry name" value="Kelch-type beta propeller"/>
    <property type="match status" value="2"/>
</dbReference>
<dbReference type="SUPFAM" id="SSF49785">
    <property type="entry name" value="Galactose-binding domain-like"/>
    <property type="match status" value="1"/>
</dbReference>
<dbReference type="EMBL" id="KV417480">
    <property type="protein sequence ID" value="KZP34413.1"/>
    <property type="molecule type" value="Genomic_DNA"/>
</dbReference>
<evidence type="ECO:0000259" key="4">
    <source>
        <dbReference type="Pfam" id="PF06588"/>
    </source>
</evidence>
<dbReference type="Pfam" id="PF06588">
    <property type="entry name" value="Muskelin_N"/>
    <property type="match status" value="1"/>
</dbReference>
<dbReference type="OrthoDB" id="10052615at2759"/>
<dbReference type="Pfam" id="PF24681">
    <property type="entry name" value="Kelch_KLHDC2_KLHL20_DRC7"/>
    <property type="match status" value="2"/>
</dbReference>
<feature type="region of interest" description="Disordered" evidence="3">
    <location>
        <begin position="574"/>
        <end position="594"/>
    </location>
</feature>
<dbReference type="PANTHER" id="PTHR15526:SF5">
    <property type="entry name" value="MUSKELIN"/>
    <property type="match status" value="1"/>
</dbReference>
<organism evidence="5 6">
    <name type="scientific">Athelia psychrophila</name>
    <dbReference type="NCBI Taxonomy" id="1759441"/>
    <lineage>
        <taxon>Eukaryota</taxon>
        <taxon>Fungi</taxon>
        <taxon>Dikarya</taxon>
        <taxon>Basidiomycota</taxon>
        <taxon>Agaricomycotina</taxon>
        <taxon>Agaricomycetes</taxon>
        <taxon>Agaricomycetidae</taxon>
        <taxon>Atheliales</taxon>
        <taxon>Atheliaceae</taxon>
        <taxon>Athelia</taxon>
    </lineage>
</organism>
<protein>
    <recommendedName>
        <fullName evidence="4">Muskelin N-terminal domain-containing protein</fullName>
    </recommendedName>
</protein>
<feature type="region of interest" description="Disordered" evidence="3">
    <location>
        <begin position="735"/>
        <end position="795"/>
    </location>
</feature>
<gene>
    <name evidence="5" type="ORF">FIBSPDRAFT_7477</name>
</gene>
<keyword evidence="2" id="KW-0677">Repeat</keyword>
<evidence type="ECO:0000256" key="1">
    <source>
        <dbReference type="ARBA" id="ARBA00022441"/>
    </source>
</evidence>
<dbReference type="Gene3D" id="2.60.120.260">
    <property type="entry name" value="Galactose-binding domain-like"/>
    <property type="match status" value="1"/>
</dbReference>
<evidence type="ECO:0000256" key="2">
    <source>
        <dbReference type="ARBA" id="ARBA00022737"/>
    </source>
</evidence>
<feature type="compositionally biased region" description="Low complexity" evidence="3">
    <location>
        <begin position="579"/>
        <end position="591"/>
    </location>
</feature>
<feature type="domain" description="Muskelin N-terminal" evidence="4">
    <location>
        <begin position="15"/>
        <end position="210"/>
    </location>
</feature>
<dbReference type="GO" id="GO:0005737">
    <property type="term" value="C:cytoplasm"/>
    <property type="evidence" value="ECO:0007669"/>
    <property type="project" value="TreeGrafter"/>
</dbReference>
<dbReference type="SUPFAM" id="SSF50965">
    <property type="entry name" value="Galactose oxidase, central domain"/>
    <property type="match status" value="1"/>
</dbReference>
<sequence length="858" mass="96508">MSTSMESTPEPHPARISYTIAGCSEFSGRYEASNIMIDCPMDQTSRWSGAHHVPGVRQWMLLRLEKLSVLTSITFGKFHKTHPCNMKEFKIYVGMDEDNMAQILHSSLKNDAAPETFTLSRVNRTGVPFPTQYIRIVPISAYGQSFHTSIWHVSLAGIVDETYVSNICKNFEEHRESTILLHILKHLRQRRLLTSYQSILSNSAARLEHPLVTKLHTALVLQGDWAGTEALLLKLSQAGLFDEYLRASQARASWKRITGADPDGDIPCKRGGHAMCIDQGKQKIYLFGGWDGQKSLDDFWVYDIQEDQWTLLSRNSSTEKNGPEPRSCHKMVFDAKTGCIFMLGRLGDKDAREYAEGLDRRHRIPGEDERTVPFCSEFHRYHTRGLDAGKWDLLSFDTASAGGPPLIFDHQMVMDCDAQAIYVFGGRVVDGDWNSSKYSGLYSYSVRTSKWKMHQPNDSAIPSRFGHSMVLDNESHMLYIFAGQREDKYLSDMYAYNINTNSAMELFANFSNNGGPDACFTQRAVLDKELKEIYTFCGLTRTQNLGSLTVLRSDALNWVYRYAEIPGKWTEILPPVQTAPSPQSAPSSAAPNEPLPRYAHQVVYDEGTKTVYMHGGNAGLGSGNDEGMERREGSFSGEFGETEEDRRARGLDGTGERRLDDFWSMTLSRPASKEIIRRATYEIRKQQFREMCSDASQNQVKALTFLRKEVYSTVDHNDPVEAADYRALLTHLLMPAPSTPSRRPSDGEAGSEPPRKRSRPSTPEDTWTSELGIDIDIHEDRASTPTLAPTSPAPRRALIKMEEDAEERGLRKDGNPVSGDAFRQRTKVFEGLMAFVGDGEKQPEGGLVDFVNNIGESW</sequence>
<dbReference type="Proteomes" id="UP000076532">
    <property type="component" value="Unassembled WGS sequence"/>
</dbReference>
<keyword evidence="1" id="KW-0880">Kelch repeat</keyword>
<feature type="compositionally biased region" description="Polar residues" evidence="3">
    <location>
        <begin position="760"/>
        <end position="769"/>
    </location>
</feature>
<dbReference type="STRING" id="436010.A0A166X4J8"/>
<feature type="compositionally biased region" description="Basic and acidic residues" evidence="3">
    <location>
        <begin position="644"/>
        <end position="653"/>
    </location>
</feature>
<dbReference type="InterPro" id="IPR011043">
    <property type="entry name" value="Gal_Oxase/kelch_b-propeller"/>
</dbReference>
<feature type="region of interest" description="Disordered" evidence="3">
    <location>
        <begin position="618"/>
        <end position="653"/>
    </location>
</feature>
<evidence type="ECO:0000256" key="3">
    <source>
        <dbReference type="SAM" id="MobiDB-lite"/>
    </source>
</evidence>
<dbReference type="AlphaFoldDB" id="A0A166X4J8"/>